<evidence type="ECO:0000256" key="1">
    <source>
        <dbReference type="SAM" id="MobiDB-lite"/>
    </source>
</evidence>
<evidence type="ECO:0000313" key="2">
    <source>
        <dbReference type="EMBL" id="GAA5067751.1"/>
    </source>
</evidence>
<evidence type="ECO:0008006" key="4">
    <source>
        <dbReference type="Google" id="ProtNLM"/>
    </source>
</evidence>
<keyword evidence="3" id="KW-1185">Reference proteome</keyword>
<organism evidence="2 3">
    <name type="scientific">Lysobacter panacisoli</name>
    <dbReference type="NCBI Taxonomy" id="1255263"/>
    <lineage>
        <taxon>Bacteria</taxon>
        <taxon>Pseudomonadati</taxon>
        <taxon>Pseudomonadota</taxon>
        <taxon>Gammaproteobacteria</taxon>
        <taxon>Lysobacterales</taxon>
        <taxon>Lysobacteraceae</taxon>
        <taxon>Lysobacter</taxon>
    </lineage>
</organism>
<reference evidence="3" key="1">
    <citation type="journal article" date="2019" name="Int. J. Syst. Evol. Microbiol.">
        <title>The Global Catalogue of Microorganisms (GCM) 10K type strain sequencing project: providing services to taxonomists for standard genome sequencing and annotation.</title>
        <authorList>
            <consortium name="The Broad Institute Genomics Platform"/>
            <consortium name="The Broad Institute Genome Sequencing Center for Infectious Disease"/>
            <person name="Wu L."/>
            <person name="Ma J."/>
        </authorList>
    </citation>
    <scope>NUCLEOTIDE SEQUENCE [LARGE SCALE GENOMIC DNA]</scope>
    <source>
        <strain evidence="3">JCM 19212</strain>
    </source>
</reference>
<evidence type="ECO:0000313" key="3">
    <source>
        <dbReference type="Proteomes" id="UP001501083"/>
    </source>
</evidence>
<dbReference type="RefSeq" id="WP_158983195.1">
    <property type="nucleotide sequence ID" value="NZ_BAABKY010000001.1"/>
</dbReference>
<gene>
    <name evidence="2" type="ORF">GCM10025759_02740</name>
</gene>
<protein>
    <recommendedName>
        <fullName evidence="4">Lipoprotein</fullName>
    </recommendedName>
</protein>
<dbReference type="EMBL" id="BAABKY010000001">
    <property type="protein sequence ID" value="GAA5067751.1"/>
    <property type="molecule type" value="Genomic_DNA"/>
</dbReference>
<proteinExistence type="predicted"/>
<feature type="compositionally biased region" description="Low complexity" evidence="1">
    <location>
        <begin position="173"/>
        <end position="183"/>
    </location>
</feature>
<dbReference type="PROSITE" id="PS51257">
    <property type="entry name" value="PROKAR_LIPOPROTEIN"/>
    <property type="match status" value="1"/>
</dbReference>
<name>A0ABP9L1Q0_9GAMM</name>
<sequence>MFRKLLLPALAATLLAGCVTDYTYRANGGGDYYYGRPTVDYRYYGGYGGGYYGYPGYGAWGYPYRYGAYGYHGYPYYGYPAYPRYPYYRYPYRHGHGYNYNHGGGHRGDYRGSQPNRGGNGPWTGVEDLQRRINQSQRPPSSGAMPMPRNQPTPARTQPPRNMGAPRSEGPREGSSGRSRMPGIQEQER</sequence>
<dbReference type="Proteomes" id="UP001501083">
    <property type="component" value="Unassembled WGS sequence"/>
</dbReference>
<feature type="compositionally biased region" description="Polar residues" evidence="1">
    <location>
        <begin position="150"/>
        <end position="160"/>
    </location>
</feature>
<comment type="caution">
    <text evidence="2">The sequence shown here is derived from an EMBL/GenBank/DDBJ whole genome shotgun (WGS) entry which is preliminary data.</text>
</comment>
<accession>A0ABP9L1Q0</accession>
<feature type="region of interest" description="Disordered" evidence="1">
    <location>
        <begin position="106"/>
        <end position="189"/>
    </location>
</feature>